<dbReference type="GO" id="GO:0005886">
    <property type="term" value="C:plasma membrane"/>
    <property type="evidence" value="ECO:0007669"/>
    <property type="project" value="UniProtKB-SubCell"/>
</dbReference>
<dbReference type="Gene3D" id="1.20.1550.10">
    <property type="entry name" value="DsbB-like"/>
    <property type="match status" value="1"/>
</dbReference>
<evidence type="ECO:0000256" key="10">
    <source>
        <dbReference type="ARBA" id="ARBA00023136"/>
    </source>
</evidence>
<dbReference type="SUPFAM" id="SSF158442">
    <property type="entry name" value="DsbB-like"/>
    <property type="match status" value="1"/>
</dbReference>
<evidence type="ECO:0000256" key="14">
    <source>
        <dbReference type="HAMAP-Rule" id="MF_00286"/>
    </source>
</evidence>
<dbReference type="InterPro" id="IPR003752">
    <property type="entry name" value="DiS_bond_form_DsbB/BdbC"/>
</dbReference>
<evidence type="ECO:0000256" key="11">
    <source>
        <dbReference type="ARBA" id="ARBA00023157"/>
    </source>
</evidence>
<comment type="similarity">
    <text evidence="2 14">Belongs to the DsbB family.</text>
</comment>
<keyword evidence="5" id="KW-0997">Cell inner membrane</keyword>
<dbReference type="Proteomes" id="UP000005744">
    <property type="component" value="Unassembled WGS sequence"/>
</dbReference>
<evidence type="ECO:0000256" key="1">
    <source>
        <dbReference type="ARBA" id="ARBA00004429"/>
    </source>
</evidence>
<keyword evidence="11 14" id="KW-1015">Disulfide bond</keyword>
<protein>
    <recommendedName>
        <fullName evidence="14">Disulfide bond formation protein B</fullName>
    </recommendedName>
    <alternativeName>
        <fullName evidence="14">Disulfide oxidoreductase</fullName>
    </alternativeName>
</protein>
<evidence type="ECO:0000256" key="2">
    <source>
        <dbReference type="ARBA" id="ARBA00008823"/>
    </source>
</evidence>
<feature type="topological domain" description="Cytoplasmic" evidence="14">
    <location>
        <begin position="165"/>
        <end position="173"/>
    </location>
</feature>
<dbReference type="InterPro" id="IPR023380">
    <property type="entry name" value="DsbB-like_sf"/>
</dbReference>
<dbReference type="EMBL" id="JH600070">
    <property type="protein sequence ID" value="EIJ41196.1"/>
    <property type="molecule type" value="Genomic_DNA"/>
</dbReference>
<dbReference type="HAMAP" id="MF_00286">
    <property type="entry name" value="DsbB"/>
    <property type="match status" value="1"/>
</dbReference>
<dbReference type="GO" id="GO:0009055">
    <property type="term" value="F:electron transfer activity"/>
    <property type="evidence" value="ECO:0007669"/>
    <property type="project" value="UniProtKB-UniRule"/>
</dbReference>
<feature type="topological domain" description="Cytoplasmic" evidence="14">
    <location>
        <begin position="65"/>
        <end position="70"/>
    </location>
</feature>
<comment type="subcellular location">
    <subcellularLocation>
        <location evidence="1">Cell inner membrane</location>
        <topology evidence="1">Multi-pass membrane protein</topology>
    </subcellularLocation>
    <subcellularLocation>
        <location evidence="14">Cell membrane</location>
        <topology evidence="14">Multi-pass membrane protein</topology>
    </subcellularLocation>
</comment>
<keyword evidence="7 14" id="KW-0249">Electron transport</keyword>
<evidence type="ECO:0000256" key="4">
    <source>
        <dbReference type="ARBA" id="ARBA00022475"/>
    </source>
</evidence>
<feature type="transmembrane region" description="Helical" evidence="15">
    <location>
        <begin position="74"/>
        <end position="92"/>
    </location>
</feature>
<evidence type="ECO:0000256" key="8">
    <source>
        <dbReference type="ARBA" id="ARBA00022989"/>
    </source>
</evidence>
<evidence type="ECO:0000313" key="17">
    <source>
        <dbReference type="Proteomes" id="UP000005744"/>
    </source>
</evidence>
<feature type="disulfide bond" description="Redox-active" evidence="14">
    <location>
        <begin position="39"/>
        <end position="42"/>
    </location>
</feature>
<keyword evidence="9 14" id="KW-0560">Oxidoreductase</keyword>
<evidence type="ECO:0000256" key="12">
    <source>
        <dbReference type="ARBA" id="ARBA00023186"/>
    </source>
</evidence>
<dbReference type="HOGENOM" id="CLU_098660_1_1_6"/>
<reference evidence="16 17" key="1">
    <citation type="submission" date="2011-11" db="EMBL/GenBank/DDBJ databases">
        <title>Improved High-Quality Draft sequence of Beggiatoa alba B18lD.</title>
        <authorList>
            <consortium name="US DOE Joint Genome Institute"/>
            <person name="Lucas S."/>
            <person name="Han J."/>
            <person name="Lapidus A."/>
            <person name="Cheng J.-F."/>
            <person name="Goodwin L."/>
            <person name="Pitluck S."/>
            <person name="Peters L."/>
            <person name="Mikhailova N."/>
            <person name="Held B."/>
            <person name="Detter J.C."/>
            <person name="Han C."/>
            <person name="Tapia R."/>
            <person name="Land M."/>
            <person name="Hauser L."/>
            <person name="Kyrpides N."/>
            <person name="Ivanova N."/>
            <person name="Pagani I."/>
            <person name="Samuel K."/>
            <person name="Teske A."/>
            <person name="Mueller J."/>
            <person name="Woyke T."/>
        </authorList>
    </citation>
    <scope>NUCLEOTIDE SEQUENCE [LARGE SCALE GENOMIC DNA]</scope>
    <source>
        <strain evidence="16 17">B18LD</strain>
    </source>
</reference>
<dbReference type="InterPro" id="IPR050183">
    <property type="entry name" value="DsbB"/>
</dbReference>
<proteinExistence type="inferred from homology"/>
<keyword evidence="17" id="KW-1185">Reference proteome</keyword>
<gene>
    <name evidence="14" type="primary">dsbB</name>
    <name evidence="16" type="ORF">BegalDRAFT_0274</name>
</gene>
<dbReference type="GO" id="GO:0006457">
    <property type="term" value="P:protein folding"/>
    <property type="evidence" value="ECO:0007669"/>
    <property type="project" value="InterPro"/>
</dbReference>
<evidence type="ECO:0000256" key="6">
    <source>
        <dbReference type="ARBA" id="ARBA00022692"/>
    </source>
</evidence>
<dbReference type="PANTHER" id="PTHR36570:SF3">
    <property type="entry name" value="DISULFIDE BOND FORMATION PROTEIN B"/>
    <property type="match status" value="1"/>
</dbReference>
<evidence type="ECO:0000256" key="15">
    <source>
        <dbReference type="SAM" id="Phobius"/>
    </source>
</evidence>
<evidence type="ECO:0000256" key="7">
    <source>
        <dbReference type="ARBA" id="ARBA00022982"/>
    </source>
</evidence>
<keyword evidence="8 14" id="KW-1133">Transmembrane helix</keyword>
<dbReference type="eggNOG" id="COG1495">
    <property type="taxonomic scope" value="Bacteria"/>
</dbReference>
<feature type="transmembrane region" description="Helical" evidence="15">
    <location>
        <begin position="43"/>
        <end position="62"/>
    </location>
</feature>
<keyword evidence="13 14" id="KW-0676">Redox-active center</keyword>
<dbReference type="Pfam" id="PF02600">
    <property type="entry name" value="DsbB"/>
    <property type="match status" value="1"/>
</dbReference>
<dbReference type="RefSeq" id="WP_002682903.1">
    <property type="nucleotide sequence ID" value="NZ_JH600070.1"/>
</dbReference>
<evidence type="ECO:0000256" key="9">
    <source>
        <dbReference type="ARBA" id="ARBA00023002"/>
    </source>
</evidence>
<evidence type="ECO:0000256" key="13">
    <source>
        <dbReference type="ARBA" id="ARBA00023284"/>
    </source>
</evidence>
<keyword evidence="10 14" id="KW-0472">Membrane</keyword>
<feature type="transmembrane region" description="Helical" evidence="15">
    <location>
        <begin position="143"/>
        <end position="163"/>
    </location>
</feature>
<keyword evidence="6 14" id="KW-0812">Transmembrane</keyword>
<comment type="function">
    <text evidence="14">Required for disulfide bond formation in some periplasmic proteins. Acts by oxidizing the DsbA protein.</text>
</comment>
<comment type="caution">
    <text evidence="14">Lacks conserved residue(s) required for the propagation of feature annotation.</text>
</comment>
<dbReference type="AlphaFoldDB" id="I3CC53"/>
<dbReference type="STRING" id="395493.BegalDRAFT_0274"/>
<sequence>MLQSILANRRSIYAFIFLACVSLMMAAYYFQYVLGLEPCPLCMAQRLVMIAIGLTALIGLIHGSFGWANKIYSFFLFLFAVGGMAIAGRQLWLQSLPEDQVPACGPDFEFMVNNFPILKTVETLWRGSGSCAEVTWQFLGLSMAGWTFIWFGFFALLAIYQIVKRFQPISTSA</sequence>
<feature type="topological domain" description="Cytoplasmic" evidence="14">
    <location>
        <begin position="1"/>
        <end position="12"/>
    </location>
</feature>
<feature type="transmembrane region" description="Helical" evidence="15">
    <location>
        <begin position="12"/>
        <end position="31"/>
    </location>
</feature>
<evidence type="ECO:0000256" key="5">
    <source>
        <dbReference type="ARBA" id="ARBA00022519"/>
    </source>
</evidence>
<dbReference type="PANTHER" id="PTHR36570">
    <property type="entry name" value="DISULFIDE BOND FORMATION PROTEIN B"/>
    <property type="match status" value="1"/>
</dbReference>
<keyword evidence="4 14" id="KW-1003">Cell membrane</keyword>
<evidence type="ECO:0000256" key="3">
    <source>
        <dbReference type="ARBA" id="ARBA00022448"/>
    </source>
</evidence>
<name>I3CC53_9GAMM</name>
<evidence type="ECO:0000313" key="16">
    <source>
        <dbReference type="EMBL" id="EIJ41196.1"/>
    </source>
</evidence>
<keyword evidence="12 14" id="KW-0143">Chaperone</keyword>
<dbReference type="GO" id="GO:0015035">
    <property type="term" value="F:protein-disulfide reductase activity"/>
    <property type="evidence" value="ECO:0007669"/>
    <property type="project" value="UniProtKB-UniRule"/>
</dbReference>
<keyword evidence="3 14" id="KW-0813">Transport</keyword>
<feature type="topological domain" description="Periplasmic" evidence="14">
    <location>
        <begin position="30"/>
        <end position="47"/>
    </location>
</feature>
<dbReference type="InterPro" id="IPR022920">
    <property type="entry name" value="Disulphide_bond_form_DsbB"/>
</dbReference>
<organism evidence="16 17">
    <name type="scientific">Beggiatoa alba B18LD</name>
    <dbReference type="NCBI Taxonomy" id="395493"/>
    <lineage>
        <taxon>Bacteria</taxon>
        <taxon>Pseudomonadati</taxon>
        <taxon>Pseudomonadota</taxon>
        <taxon>Gammaproteobacteria</taxon>
        <taxon>Thiotrichales</taxon>
        <taxon>Thiotrichaceae</taxon>
        <taxon>Beggiatoa</taxon>
    </lineage>
</organism>
<accession>I3CC53</accession>